<name>A0A4Q7YEU3_9BACT</name>
<comment type="caution">
    <text evidence="5">The sequence shown here is derived from an EMBL/GenBank/DDBJ whole genome shotgun (WGS) entry which is preliminary data.</text>
</comment>
<dbReference type="Gene3D" id="1.50.10.10">
    <property type="match status" value="1"/>
</dbReference>
<dbReference type="InterPro" id="IPR032515">
    <property type="entry name" value="DUF4964"/>
</dbReference>
<evidence type="ECO:0000313" key="6">
    <source>
        <dbReference type="Proteomes" id="UP000292958"/>
    </source>
</evidence>
<dbReference type="InterPro" id="IPR052743">
    <property type="entry name" value="Glutaminase_GtaA"/>
</dbReference>
<protein>
    <submittedName>
        <fullName evidence="5">Uncharacterized protein DUF4964</fullName>
    </submittedName>
</protein>
<evidence type="ECO:0000259" key="3">
    <source>
        <dbReference type="Pfam" id="PF16335"/>
    </source>
</evidence>
<dbReference type="InterPro" id="IPR033433">
    <property type="entry name" value="GtaA_N"/>
</dbReference>
<keyword evidence="1" id="KW-0732">Signal</keyword>
<evidence type="ECO:0000259" key="2">
    <source>
        <dbReference type="Pfam" id="PF16334"/>
    </source>
</evidence>
<sequence>MSIWSLFGALAISCMTVSAAQAQQEHRPPAVPLVTNDPYFSIWSMADHLTDTQTKHWSEAPQPLVGLVRIDGRVERWMGTMPRGYFGLPSVEAMQQISLEVTPLHTRYIFADHGIRLEVTFFSPLLPQDLDVMSRPVTYLSWSASATDGKTHRVELMLDVDANVAVNDSAQPVTWSRTRIPHLSLLNVGSRDQATLHQSGDRIRIDWGYFHLGVPDGVASSTALSYESMASFGKNGDLPDADDLAMPRPAGGHDQPVHLAVVLPLGAVGSQPVKRHVLLGYTEGYAIEYLGRKLRPYWQREGMTEAAMLTRAETEYPALEERGRNFDQELMTHMEQIGGADYRYLTSLAFRQTIAAHKLVADVDGRPMFFSKENDSNGCIDTVDVTYPSSPFFLYFNPKLLEAQLEPIMRYASLPRWKFPFAPHDLGTFPLANGQVYGGAELTEDNQMPVEESGNLLIMVAALGRAEGNWDFARQYMPQLRKWAEYLERKGLDPENQLSTDDFAGHLAHNTNLSVKAIEALGSFAEIASGTGDTNLATRYMTLARSLPAKWETMAREGDHYKLAFDQKDTWSQKYNLVWDEILDLHLFPPSVAQTEWAYYVTKSKQFGLALDNRKTITKLDWEFWTATLTHDQKQFIDLSHNIASWSDQSSSRVPMTDYYDTENGRQIRFQARSVVGGIFIKALMTPTNAQK</sequence>
<evidence type="ECO:0000259" key="4">
    <source>
        <dbReference type="Pfam" id="PF17168"/>
    </source>
</evidence>
<dbReference type="InterPro" id="IPR008928">
    <property type="entry name" value="6-hairpin_glycosidase_sf"/>
</dbReference>
<dbReference type="Pfam" id="PF16334">
    <property type="entry name" value="DUF4964"/>
    <property type="match status" value="1"/>
</dbReference>
<organism evidence="5 6">
    <name type="scientific">Edaphobacter modestus</name>
    <dbReference type="NCBI Taxonomy" id="388466"/>
    <lineage>
        <taxon>Bacteria</taxon>
        <taxon>Pseudomonadati</taxon>
        <taxon>Acidobacteriota</taxon>
        <taxon>Terriglobia</taxon>
        <taxon>Terriglobales</taxon>
        <taxon>Acidobacteriaceae</taxon>
        <taxon>Edaphobacter</taxon>
    </lineage>
</organism>
<dbReference type="Pfam" id="PF16335">
    <property type="entry name" value="GtaA_6_Hairpin"/>
    <property type="match status" value="1"/>
</dbReference>
<dbReference type="PANTHER" id="PTHR31987:SF1">
    <property type="entry name" value="GLUTAMINASE A"/>
    <property type="match status" value="1"/>
</dbReference>
<dbReference type="GO" id="GO:0005975">
    <property type="term" value="P:carbohydrate metabolic process"/>
    <property type="evidence" value="ECO:0007669"/>
    <property type="project" value="InterPro"/>
</dbReference>
<feature type="domain" description="DUF4964" evidence="2">
    <location>
        <begin position="15"/>
        <end position="80"/>
    </location>
</feature>
<feature type="signal peptide" evidence="1">
    <location>
        <begin position="1"/>
        <end position="19"/>
    </location>
</feature>
<dbReference type="EMBL" id="SHKW01000002">
    <property type="protein sequence ID" value="RZU35680.1"/>
    <property type="molecule type" value="Genomic_DNA"/>
</dbReference>
<dbReference type="InterPro" id="IPR032514">
    <property type="entry name" value="GtaA_central"/>
</dbReference>
<dbReference type="AlphaFoldDB" id="A0A4Q7YEU3"/>
<feature type="domain" description="Glutaminase A central" evidence="3">
    <location>
        <begin position="339"/>
        <end position="682"/>
    </location>
</feature>
<dbReference type="SUPFAM" id="SSF48208">
    <property type="entry name" value="Six-hairpin glycosidases"/>
    <property type="match status" value="1"/>
</dbReference>
<dbReference type="Pfam" id="PF17168">
    <property type="entry name" value="DUF5127"/>
    <property type="match status" value="1"/>
</dbReference>
<dbReference type="InterPro" id="IPR012341">
    <property type="entry name" value="6hp_glycosidase-like_sf"/>
</dbReference>
<dbReference type="Proteomes" id="UP000292958">
    <property type="component" value="Unassembled WGS sequence"/>
</dbReference>
<reference evidence="5 6" key="1">
    <citation type="submission" date="2019-02" db="EMBL/GenBank/DDBJ databases">
        <title>Genomic Encyclopedia of Archaeal and Bacterial Type Strains, Phase II (KMG-II): from individual species to whole genera.</title>
        <authorList>
            <person name="Goeker M."/>
        </authorList>
    </citation>
    <scope>NUCLEOTIDE SEQUENCE [LARGE SCALE GENOMIC DNA]</scope>
    <source>
        <strain evidence="5 6">DSM 18101</strain>
    </source>
</reference>
<dbReference type="PANTHER" id="PTHR31987">
    <property type="entry name" value="GLUTAMINASE A-RELATED"/>
    <property type="match status" value="1"/>
</dbReference>
<gene>
    <name evidence="5" type="ORF">BDD14_5770</name>
</gene>
<evidence type="ECO:0000313" key="5">
    <source>
        <dbReference type="EMBL" id="RZU35680.1"/>
    </source>
</evidence>
<feature type="chain" id="PRO_5020683804" evidence="1">
    <location>
        <begin position="20"/>
        <end position="692"/>
    </location>
</feature>
<feature type="domain" description="Glutaminase A N-terminal" evidence="4">
    <location>
        <begin position="105"/>
        <end position="332"/>
    </location>
</feature>
<evidence type="ECO:0000256" key="1">
    <source>
        <dbReference type="SAM" id="SignalP"/>
    </source>
</evidence>
<proteinExistence type="predicted"/>
<accession>A0A4Q7YEU3</accession>
<keyword evidence="6" id="KW-1185">Reference proteome</keyword>